<gene>
    <name evidence="2" type="ORF">TWF694_006105</name>
</gene>
<name>A0AAV9WSW4_9PEZI</name>
<dbReference type="EMBL" id="JAVHJO010000019">
    <property type="protein sequence ID" value="KAK6523213.1"/>
    <property type="molecule type" value="Genomic_DNA"/>
</dbReference>
<proteinExistence type="predicted"/>
<accession>A0AAV9WSW4</accession>
<organism evidence="2 3">
    <name type="scientific">Orbilia ellipsospora</name>
    <dbReference type="NCBI Taxonomy" id="2528407"/>
    <lineage>
        <taxon>Eukaryota</taxon>
        <taxon>Fungi</taxon>
        <taxon>Dikarya</taxon>
        <taxon>Ascomycota</taxon>
        <taxon>Pezizomycotina</taxon>
        <taxon>Orbiliomycetes</taxon>
        <taxon>Orbiliales</taxon>
        <taxon>Orbiliaceae</taxon>
        <taxon>Orbilia</taxon>
    </lineage>
</organism>
<evidence type="ECO:0000313" key="3">
    <source>
        <dbReference type="Proteomes" id="UP001365542"/>
    </source>
</evidence>
<evidence type="ECO:0000313" key="2">
    <source>
        <dbReference type="EMBL" id="KAK6523213.1"/>
    </source>
</evidence>
<comment type="caution">
    <text evidence="2">The sequence shown here is derived from an EMBL/GenBank/DDBJ whole genome shotgun (WGS) entry which is preliminary data.</text>
</comment>
<protein>
    <submittedName>
        <fullName evidence="2">Uncharacterized protein</fullName>
    </submittedName>
</protein>
<keyword evidence="3" id="KW-1185">Reference proteome</keyword>
<evidence type="ECO:0000256" key="1">
    <source>
        <dbReference type="SAM" id="MobiDB-lite"/>
    </source>
</evidence>
<feature type="region of interest" description="Disordered" evidence="1">
    <location>
        <begin position="136"/>
        <end position="157"/>
    </location>
</feature>
<reference evidence="2 3" key="1">
    <citation type="submission" date="2019-10" db="EMBL/GenBank/DDBJ databases">
        <authorList>
            <person name="Palmer J.M."/>
        </authorList>
    </citation>
    <scope>NUCLEOTIDE SEQUENCE [LARGE SCALE GENOMIC DNA]</scope>
    <source>
        <strain evidence="2 3">TWF694</strain>
    </source>
</reference>
<dbReference type="Proteomes" id="UP001365542">
    <property type="component" value="Unassembled WGS sequence"/>
</dbReference>
<dbReference type="AlphaFoldDB" id="A0AAV9WSW4"/>
<sequence>MHDLDARFIRFTQEWKEPELIGPDVNYESSENLPTGLIGSETIYDTSPEWMHDGCIDLGRSQSPWLLTELIYSPAKVNRIPMYLPFEDLEMGEENIHAPWLTDFENPPYGEEPEDYQEVYSLSHQSLLEDEEHLLEKPPRLPGGGLSSQYSTASRRAWQDEEKDSVLDKDDFQMAISGYRGSEYIGSLANAIDMEAEADENIGSTFKFEPGTLNFFDDEMGTGDGKNLQDVRDQIGMYGFWGPVSIKFVSDYSRWHTTQLVKEEA</sequence>